<dbReference type="RefSeq" id="WP_135773494.1">
    <property type="nucleotide sequence ID" value="NZ_RQEY01000012.1"/>
</dbReference>
<accession>A0A4R9H6M1</accession>
<sequence length="106" mass="11536">MLEQIIFQQLFQLTQNGVTRQGLSEEESSATAVKTINVILEKSKIIAPKMDNPNVTLIFQQISQVSIAKILGGADPLNSVDEAAKTIESLIIKSKQITLNSGLIDL</sequence>
<proteinExistence type="predicted"/>
<dbReference type="EMBL" id="RQEY01000012">
    <property type="protein sequence ID" value="TGK41243.1"/>
    <property type="molecule type" value="Genomic_DNA"/>
</dbReference>
<gene>
    <name evidence="1" type="ORF">EHO65_07375</name>
</gene>
<evidence type="ECO:0000313" key="1">
    <source>
        <dbReference type="EMBL" id="TGK41243.1"/>
    </source>
</evidence>
<keyword evidence="2" id="KW-1185">Reference proteome</keyword>
<comment type="caution">
    <text evidence="1">The sequence shown here is derived from an EMBL/GenBank/DDBJ whole genome shotgun (WGS) entry which is preliminary data.</text>
</comment>
<name>A0A4R9H6M1_9LEPT</name>
<dbReference type="AlphaFoldDB" id="A0A4R9H6M1"/>
<evidence type="ECO:0000313" key="2">
    <source>
        <dbReference type="Proteomes" id="UP000298097"/>
    </source>
</evidence>
<reference evidence="1" key="1">
    <citation type="journal article" date="2019" name="PLoS Negl. Trop. Dis.">
        <title>Revisiting the worldwide diversity of Leptospira species in the environment.</title>
        <authorList>
            <person name="Vincent A.T."/>
            <person name="Schiettekatte O."/>
            <person name="Bourhy P."/>
            <person name="Veyrier F.J."/>
            <person name="Picardeau M."/>
        </authorList>
    </citation>
    <scope>NUCLEOTIDE SEQUENCE [LARGE SCALE GENOMIC DNA]</scope>
    <source>
        <strain evidence="1">201800301</strain>
    </source>
</reference>
<organism evidence="1 2">
    <name type="scientific">Leptospira andrefontaineae</name>
    <dbReference type="NCBI Taxonomy" id="2484976"/>
    <lineage>
        <taxon>Bacteria</taxon>
        <taxon>Pseudomonadati</taxon>
        <taxon>Spirochaetota</taxon>
        <taxon>Spirochaetia</taxon>
        <taxon>Leptospirales</taxon>
        <taxon>Leptospiraceae</taxon>
        <taxon>Leptospira</taxon>
    </lineage>
</organism>
<protein>
    <submittedName>
        <fullName evidence="1">Uncharacterized protein</fullName>
    </submittedName>
</protein>
<dbReference type="Proteomes" id="UP000298097">
    <property type="component" value="Unassembled WGS sequence"/>
</dbReference>